<dbReference type="Pfam" id="PF02706">
    <property type="entry name" value="Wzz"/>
    <property type="match status" value="1"/>
</dbReference>
<evidence type="ECO:0000256" key="1">
    <source>
        <dbReference type="ARBA" id="ARBA00004651"/>
    </source>
</evidence>
<dbReference type="InterPro" id="IPR050445">
    <property type="entry name" value="Bact_polysacc_biosynth/exp"/>
</dbReference>
<keyword evidence="6 7" id="KW-0472">Membrane</keyword>
<sequence>MSDETIRLATIGQVLRRRWRLLAVLTLAGALVGYGASVALFPPRYTASASVLLPGQWEERELLTQAQVATSSSVVDRAAAELGLKGAAATELKDKVGAKATNGNIIKISGTAESPERAQELSDRVAQEFVRFSARLTGGDDNGTETGPEALRKKVEATNRRISDLADAADPGRTVEGVQARTSLEKLRASLEEAMKKLDQAETVSSKAGMVVMGKSPRPTGEAPPTRTQLMAGGALLFLVSAVIGHLATARTSRRLRTEPEIAAALRSELLGTVDVPDDGRAHGPDGGGPRALIRRFLGLDTRWDTPVPQRSADEAGRRIRYRRVCARLRNKVPAARRLLVVVPEGDDVAHLAAGQLVAESASDPSTTAANRGYPALRVVEVPVTRPVVPDSGAESGALVVLSAGQWTAAELTGIAEACADGRHEVVGVVVAGAVRARQDRTADQPPEKATLALAVRGDTTGGPA</sequence>
<name>A0A5P2CBQ6_STRVZ</name>
<comment type="subcellular location">
    <subcellularLocation>
        <location evidence="1">Cell membrane</location>
        <topology evidence="1">Multi-pass membrane protein</topology>
    </subcellularLocation>
</comment>
<dbReference type="GO" id="GO:0005886">
    <property type="term" value="C:plasma membrane"/>
    <property type="evidence" value="ECO:0007669"/>
    <property type="project" value="UniProtKB-SubCell"/>
</dbReference>
<dbReference type="InterPro" id="IPR003856">
    <property type="entry name" value="LPS_length_determ_N"/>
</dbReference>
<evidence type="ECO:0000313" key="9">
    <source>
        <dbReference type="EMBL" id="QES40236.1"/>
    </source>
</evidence>
<keyword evidence="3" id="KW-1003">Cell membrane</keyword>
<protein>
    <submittedName>
        <fullName evidence="9">Polysaccharide biosynthesis protein</fullName>
    </submittedName>
</protein>
<dbReference type="AlphaFoldDB" id="A0A5P2CBQ6"/>
<feature type="domain" description="Polysaccharide chain length determinant N-terminal" evidence="8">
    <location>
        <begin position="5"/>
        <end position="74"/>
    </location>
</feature>
<keyword evidence="5 7" id="KW-1133">Transmembrane helix</keyword>
<keyword evidence="4 7" id="KW-0812">Transmembrane</keyword>
<evidence type="ECO:0000313" key="10">
    <source>
        <dbReference type="Proteomes" id="UP000324015"/>
    </source>
</evidence>
<evidence type="ECO:0000256" key="6">
    <source>
        <dbReference type="ARBA" id="ARBA00023136"/>
    </source>
</evidence>
<evidence type="ECO:0000256" key="4">
    <source>
        <dbReference type="ARBA" id="ARBA00022692"/>
    </source>
</evidence>
<gene>
    <name evidence="9" type="ORF">DEJ49_03895</name>
</gene>
<evidence type="ECO:0000256" key="2">
    <source>
        <dbReference type="ARBA" id="ARBA00006683"/>
    </source>
</evidence>
<accession>A0A5P2CBQ6</accession>
<evidence type="ECO:0000259" key="8">
    <source>
        <dbReference type="Pfam" id="PF02706"/>
    </source>
</evidence>
<dbReference type="PANTHER" id="PTHR32309">
    <property type="entry name" value="TYROSINE-PROTEIN KINASE"/>
    <property type="match status" value="1"/>
</dbReference>
<evidence type="ECO:0000256" key="7">
    <source>
        <dbReference type="SAM" id="Phobius"/>
    </source>
</evidence>
<dbReference type="PANTHER" id="PTHR32309:SF31">
    <property type="entry name" value="CAPSULAR EXOPOLYSACCHARIDE FAMILY"/>
    <property type="match status" value="1"/>
</dbReference>
<comment type="similarity">
    <text evidence="2">Belongs to the CpsC/CapA family.</text>
</comment>
<dbReference type="EMBL" id="CP029191">
    <property type="protein sequence ID" value="QES40236.1"/>
    <property type="molecule type" value="Genomic_DNA"/>
</dbReference>
<organism evidence="9 10">
    <name type="scientific">Streptomyces venezuelae</name>
    <dbReference type="NCBI Taxonomy" id="54571"/>
    <lineage>
        <taxon>Bacteria</taxon>
        <taxon>Bacillati</taxon>
        <taxon>Actinomycetota</taxon>
        <taxon>Actinomycetes</taxon>
        <taxon>Kitasatosporales</taxon>
        <taxon>Streptomycetaceae</taxon>
        <taxon>Streptomyces</taxon>
    </lineage>
</organism>
<proteinExistence type="inferred from homology"/>
<dbReference type="Proteomes" id="UP000324015">
    <property type="component" value="Chromosome"/>
</dbReference>
<dbReference type="RefSeq" id="WP_150182412.1">
    <property type="nucleotide sequence ID" value="NZ_CP029191.1"/>
</dbReference>
<feature type="transmembrane region" description="Helical" evidence="7">
    <location>
        <begin position="21"/>
        <end position="41"/>
    </location>
</feature>
<reference evidence="9 10" key="1">
    <citation type="submission" date="2018-05" db="EMBL/GenBank/DDBJ databases">
        <title>Streptomyces venezuelae.</title>
        <authorList>
            <person name="Kim W."/>
            <person name="Lee N."/>
            <person name="Cho B.-K."/>
        </authorList>
    </citation>
    <scope>NUCLEOTIDE SEQUENCE [LARGE SCALE GENOMIC DNA]</scope>
    <source>
        <strain evidence="9 10">ATCC 14585</strain>
    </source>
</reference>
<evidence type="ECO:0000256" key="5">
    <source>
        <dbReference type="ARBA" id="ARBA00022989"/>
    </source>
</evidence>
<evidence type="ECO:0000256" key="3">
    <source>
        <dbReference type="ARBA" id="ARBA00022475"/>
    </source>
</evidence>